<evidence type="ECO:0000256" key="3">
    <source>
        <dbReference type="ARBA" id="ARBA00023163"/>
    </source>
</evidence>
<sequence length="192" mass="22097">MHRQEIKQHIIDTAGKLFYKQGYNATGINEIISEASIAKATLYNHFKSKEDICLAYLEGRHIHFLDALKAYCQEKPQGPPRLLALFDYLREVYREPGFYGDWGQKVYAELPPQNQKTSELIRQQKKELLMFLGELVSENVGLISVAETEHISGALYLLMESAITESHVHQSDWPIHLARRVVPSLFEEKLAR</sequence>
<dbReference type="EMBL" id="MQVX01000001">
    <property type="protein sequence ID" value="PQJ16333.1"/>
    <property type="molecule type" value="Genomic_DNA"/>
</dbReference>
<feature type="DNA-binding region" description="H-T-H motif" evidence="4">
    <location>
        <begin position="27"/>
        <end position="46"/>
    </location>
</feature>
<accession>A0A2S7T8S4</accession>
<dbReference type="PROSITE" id="PS50977">
    <property type="entry name" value="HTH_TETR_2"/>
    <property type="match status" value="1"/>
</dbReference>
<dbReference type="OrthoDB" id="9787680at2"/>
<evidence type="ECO:0000313" key="7">
    <source>
        <dbReference type="Proteomes" id="UP000239366"/>
    </source>
</evidence>
<evidence type="ECO:0000256" key="4">
    <source>
        <dbReference type="PROSITE-ProRule" id="PRU00335"/>
    </source>
</evidence>
<dbReference type="PRINTS" id="PR00455">
    <property type="entry name" value="HTHTETR"/>
</dbReference>
<dbReference type="Pfam" id="PF00440">
    <property type="entry name" value="TetR_N"/>
    <property type="match status" value="1"/>
</dbReference>
<evidence type="ECO:0000259" key="5">
    <source>
        <dbReference type="PROSITE" id="PS50977"/>
    </source>
</evidence>
<keyword evidence="3" id="KW-0804">Transcription</keyword>
<evidence type="ECO:0000256" key="1">
    <source>
        <dbReference type="ARBA" id="ARBA00023015"/>
    </source>
</evidence>
<evidence type="ECO:0000313" key="6">
    <source>
        <dbReference type="EMBL" id="PQJ16333.1"/>
    </source>
</evidence>
<dbReference type="InterPro" id="IPR001647">
    <property type="entry name" value="HTH_TetR"/>
</dbReference>
<name>A0A2S7T8S4_9FLAO</name>
<keyword evidence="7" id="KW-1185">Reference proteome</keyword>
<dbReference type="PANTHER" id="PTHR47506:SF1">
    <property type="entry name" value="HTH-TYPE TRANSCRIPTIONAL REGULATOR YJDC"/>
    <property type="match status" value="1"/>
</dbReference>
<dbReference type="PANTHER" id="PTHR47506">
    <property type="entry name" value="TRANSCRIPTIONAL REGULATORY PROTEIN"/>
    <property type="match status" value="1"/>
</dbReference>
<dbReference type="AlphaFoldDB" id="A0A2S7T8S4"/>
<proteinExistence type="predicted"/>
<keyword evidence="1" id="KW-0805">Transcription regulation</keyword>
<feature type="domain" description="HTH tetR-type" evidence="5">
    <location>
        <begin position="4"/>
        <end position="64"/>
    </location>
</feature>
<evidence type="ECO:0000256" key="2">
    <source>
        <dbReference type="ARBA" id="ARBA00023125"/>
    </source>
</evidence>
<dbReference type="Gene3D" id="1.10.357.10">
    <property type="entry name" value="Tetracycline Repressor, domain 2"/>
    <property type="match status" value="1"/>
</dbReference>
<dbReference type="SUPFAM" id="SSF46689">
    <property type="entry name" value="Homeodomain-like"/>
    <property type="match status" value="1"/>
</dbReference>
<protein>
    <submittedName>
        <fullName evidence="6">TetR family transcriptional regulator</fullName>
    </submittedName>
</protein>
<comment type="caution">
    <text evidence="6">The sequence shown here is derived from an EMBL/GenBank/DDBJ whole genome shotgun (WGS) entry which is preliminary data.</text>
</comment>
<dbReference type="InterPro" id="IPR009057">
    <property type="entry name" value="Homeodomain-like_sf"/>
</dbReference>
<dbReference type="GO" id="GO:0003677">
    <property type="term" value="F:DNA binding"/>
    <property type="evidence" value="ECO:0007669"/>
    <property type="project" value="UniProtKB-UniRule"/>
</dbReference>
<dbReference type="RefSeq" id="WP_105002007.1">
    <property type="nucleotide sequence ID" value="NZ_MQVX01000001.1"/>
</dbReference>
<organism evidence="6 7">
    <name type="scientific">Aureicoccus marinus</name>
    <dbReference type="NCBI Taxonomy" id="754435"/>
    <lineage>
        <taxon>Bacteria</taxon>
        <taxon>Pseudomonadati</taxon>
        <taxon>Bacteroidota</taxon>
        <taxon>Flavobacteriia</taxon>
        <taxon>Flavobacteriales</taxon>
        <taxon>Flavobacteriaceae</taxon>
        <taxon>Aureicoccus</taxon>
    </lineage>
</organism>
<reference evidence="7" key="1">
    <citation type="submission" date="2016-11" db="EMBL/GenBank/DDBJ databases">
        <title>Trade-off between light-utilization and light-protection in marine flavobacteria.</title>
        <authorList>
            <person name="Kumagai Y."/>
            <person name="Yoshizawa S."/>
            <person name="Kogure K."/>
        </authorList>
    </citation>
    <scope>NUCLEOTIDE SEQUENCE [LARGE SCALE GENOMIC DNA]</scope>
    <source>
        <strain evidence="7">SG-18</strain>
    </source>
</reference>
<keyword evidence="2 4" id="KW-0238">DNA-binding</keyword>
<gene>
    <name evidence="6" type="ORF">BST99_11930</name>
</gene>
<dbReference type="Proteomes" id="UP000239366">
    <property type="component" value="Unassembled WGS sequence"/>
</dbReference>